<dbReference type="NCBIfam" id="NF010309">
    <property type="entry name" value="PRK13746.1"/>
    <property type="match status" value="1"/>
</dbReference>
<dbReference type="AlphaFoldDB" id="A0A1E7LK38"/>
<dbReference type="Proteomes" id="UP000175971">
    <property type="component" value="Unassembled WGS sequence"/>
</dbReference>
<feature type="domain" description="Adenylyltransferase AadA C-terminal" evidence="5">
    <location>
        <begin position="142"/>
        <end position="241"/>
    </location>
</feature>
<dbReference type="InterPro" id="IPR025184">
    <property type="entry name" value="AadA_C"/>
</dbReference>
<accession>A0A1E7LK38</accession>
<keyword evidence="1 6" id="KW-0808">Transferase</keyword>
<sequence length="272" mass="29414">MTDQLDRATGLLRDVLGPDLLGACLHGSAVLGGLRPASDLDILAITRRSLDPDRRRALLAGLLEISGLTAGVRPVELTVVVHSAIRPWRYPPTADFLYGEWLRAEFTTGGPPLPEPLPDLALLLTVARTGGRPLTGQPPARLIDPVPHADLVRASVAGLPELLDDLADDTRNVLLTLARVWATLATGEILPKDAAADWALARLPAEHRPVLEHARELYRTTHYADERWSPALTARVRPHAREVLARIDRLRAGADGGPAPAPREPRGPRRGA</sequence>
<feature type="region of interest" description="Disordered" evidence="4">
    <location>
        <begin position="249"/>
        <end position="272"/>
    </location>
</feature>
<evidence type="ECO:0000256" key="2">
    <source>
        <dbReference type="ARBA" id="ARBA00023251"/>
    </source>
</evidence>
<dbReference type="RefSeq" id="WP_070204049.1">
    <property type="nucleotide sequence ID" value="NZ_LJGZ01000103.1"/>
</dbReference>
<protein>
    <submittedName>
        <fullName evidence="6">Nucleotidyltransferase</fullName>
    </submittedName>
</protein>
<gene>
    <name evidence="6" type="ORF">AN221_33825</name>
</gene>
<name>A0A1E7LK38_9ACTN</name>
<dbReference type="OrthoDB" id="7058480at2"/>
<evidence type="ECO:0000313" key="7">
    <source>
        <dbReference type="Proteomes" id="UP000175971"/>
    </source>
</evidence>
<reference evidence="6 7" key="1">
    <citation type="journal article" date="2016" name="Front. Microbiol.">
        <title>Comparative Genomics Analysis of Streptomyces Species Reveals Their Adaptation to the Marine Environment and Their Diversity at the Genomic Level.</title>
        <authorList>
            <person name="Tian X."/>
            <person name="Zhang Z."/>
            <person name="Yang T."/>
            <person name="Chen M."/>
            <person name="Li J."/>
            <person name="Chen F."/>
            <person name="Yang J."/>
            <person name="Li W."/>
            <person name="Zhang B."/>
            <person name="Zhang Z."/>
            <person name="Wu J."/>
            <person name="Zhang C."/>
            <person name="Long L."/>
            <person name="Xiao J."/>
        </authorList>
    </citation>
    <scope>NUCLEOTIDE SEQUENCE [LARGE SCALE GENOMIC DNA]</scope>
    <source>
        <strain evidence="6 7">SCSIO M10372</strain>
    </source>
</reference>
<keyword evidence="7" id="KW-1185">Reference proteome</keyword>
<evidence type="ECO:0000313" key="6">
    <source>
        <dbReference type="EMBL" id="OEV16534.1"/>
    </source>
</evidence>
<evidence type="ECO:0000256" key="1">
    <source>
        <dbReference type="ARBA" id="ARBA00022679"/>
    </source>
</evidence>
<dbReference type="Pfam" id="PF13427">
    <property type="entry name" value="AadA_C"/>
    <property type="match status" value="1"/>
</dbReference>
<evidence type="ECO:0000256" key="3">
    <source>
        <dbReference type="ARBA" id="ARBA00047831"/>
    </source>
</evidence>
<dbReference type="GO" id="GO:0046677">
    <property type="term" value="P:response to antibiotic"/>
    <property type="evidence" value="ECO:0007669"/>
    <property type="project" value="UniProtKB-KW"/>
</dbReference>
<dbReference type="PIRSF" id="PIRSF000819">
    <property type="entry name" value="Streptomycin_3-adenylyltransf"/>
    <property type="match status" value="1"/>
</dbReference>
<comment type="caution">
    <text evidence="6">The sequence shown here is derived from an EMBL/GenBank/DDBJ whole genome shotgun (WGS) entry which is preliminary data.</text>
</comment>
<dbReference type="InterPro" id="IPR024172">
    <property type="entry name" value="AadA/Aad9"/>
</dbReference>
<keyword evidence="2" id="KW-0046">Antibiotic resistance</keyword>
<dbReference type="CDD" id="cd05403">
    <property type="entry name" value="NT_KNTase_like"/>
    <property type="match status" value="1"/>
</dbReference>
<evidence type="ECO:0000259" key="5">
    <source>
        <dbReference type="Pfam" id="PF13427"/>
    </source>
</evidence>
<dbReference type="SUPFAM" id="SSF81301">
    <property type="entry name" value="Nucleotidyltransferase"/>
    <property type="match status" value="1"/>
</dbReference>
<proteinExistence type="predicted"/>
<dbReference type="PATRIC" id="fig|518642.7.peg.2963"/>
<dbReference type="GO" id="GO:0070566">
    <property type="term" value="F:adenylyltransferase activity"/>
    <property type="evidence" value="ECO:0007669"/>
    <property type="project" value="InterPro"/>
</dbReference>
<organism evidence="6 7">
    <name type="scientific">Streptomyces nanshensis</name>
    <dbReference type="NCBI Taxonomy" id="518642"/>
    <lineage>
        <taxon>Bacteria</taxon>
        <taxon>Bacillati</taxon>
        <taxon>Actinomycetota</taxon>
        <taxon>Actinomycetes</taxon>
        <taxon>Kitasatosporales</taxon>
        <taxon>Streptomycetaceae</taxon>
        <taxon>Streptomyces</taxon>
    </lineage>
</organism>
<evidence type="ECO:0000256" key="4">
    <source>
        <dbReference type="SAM" id="MobiDB-lite"/>
    </source>
</evidence>
<dbReference type="EMBL" id="LJGZ01000103">
    <property type="protein sequence ID" value="OEV16534.1"/>
    <property type="molecule type" value="Genomic_DNA"/>
</dbReference>
<comment type="catalytic activity">
    <reaction evidence="3">
        <text>spectinomycin + ATP = 9-O-adenylylspectinomycin + diphosphate</text>
        <dbReference type="Rhea" id="RHEA:63228"/>
        <dbReference type="ChEBI" id="CHEBI:30616"/>
        <dbReference type="ChEBI" id="CHEBI:33019"/>
        <dbReference type="ChEBI" id="CHEBI:146260"/>
        <dbReference type="ChEBI" id="CHEBI:146261"/>
    </reaction>
</comment>
<feature type="compositionally biased region" description="Basic and acidic residues" evidence="4">
    <location>
        <begin position="263"/>
        <end position="272"/>
    </location>
</feature>
<dbReference type="InterPro" id="IPR043519">
    <property type="entry name" value="NT_sf"/>
</dbReference>